<dbReference type="Proteomes" id="UP001303046">
    <property type="component" value="Unassembled WGS sequence"/>
</dbReference>
<keyword evidence="4" id="KW-0255">Endonuclease</keyword>
<keyword evidence="5" id="KW-0378">Hydrolase</keyword>
<evidence type="ECO:0000256" key="4">
    <source>
        <dbReference type="ARBA" id="ARBA00022759"/>
    </source>
</evidence>
<name>A0ABR1EF70_NECAM</name>
<evidence type="ECO:0000256" key="1">
    <source>
        <dbReference type="ARBA" id="ARBA00022679"/>
    </source>
</evidence>
<evidence type="ECO:0000256" key="5">
    <source>
        <dbReference type="ARBA" id="ARBA00022801"/>
    </source>
</evidence>
<keyword evidence="2" id="KW-0548">Nucleotidyltransferase</keyword>
<dbReference type="InterPro" id="IPR043502">
    <property type="entry name" value="DNA/RNA_pol_sf"/>
</dbReference>
<dbReference type="Pfam" id="PF17917">
    <property type="entry name" value="RT_RNaseH"/>
    <property type="match status" value="1"/>
</dbReference>
<dbReference type="PANTHER" id="PTHR37984">
    <property type="entry name" value="PROTEIN CBG26694"/>
    <property type="match status" value="1"/>
</dbReference>
<evidence type="ECO:0000259" key="7">
    <source>
        <dbReference type="Pfam" id="PF17917"/>
    </source>
</evidence>
<gene>
    <name evidence="8" type="primary">Necator_chrX.g22576</name>
    <name evidence="8" type="ORF">RB195_022413</name>
</gene>
<evidence type="ECO:0000256" key="6">
    <source>
        <dbReference type="ARBA" id="ARBA00022918"/>
    </source>
</evidence>
<keyword evidence="6" id="KW-0695">RNA-directed DNA polymerase</keyword>
<keyword evidence="3" id="KW-0540">Nuclease</keyword>
<comment type="caution">
    <text evidence="8">The sequence shown here is derived from an EMBL/GenBank/DDBJ whole genome shotgun (WGS) entry which is preliminary data.</text>
</comment>
<protein>
    <recommendedName>
        <fullName evidence="7">Reverse transcriptase RNase H-like domain-containing protein</fullName>
    </recommendedName>
</protein>
<keyword evidence="9" id="KW-1185">Reference proteome</keyword>
<dbReference type="InterPro" id="IPR041373">
    <property type="entry name" value="RT_RNaseH"/>
</dbReference>
<evidence type="ECO:0000313" key="9">
    <source>
        <dbReference type="Proteomes" id="UP001303046"/>
    </source>
</evidence>
<organism evidence="8 9">
    <name type="scientific">Necator americanus</name>
    <name type="common">Human hookworm</name>
    <dbReference type="NCBI Taxonomy" id="51031"/>
    <lineage>
        <taxon>Eukaryota</taxon>
        <taxon>Metazoa</taxon>
        <taxon>Ecdysozoa</taxon>
        <taxon>Nematoda</taxon>
        <taxon>Chromadorea</taxon>
        <taxon>Rhabditida</taxon>
        <taxon>Rhabditina</taxon>
        <taxon>Rhabditomorpha</taxon>
        <taxon>Strongyloidea</taxon>
        <taxon>Ancylostomatidae</taxon>
        <taxon>Bunostominae</taxon>
        <taxon>Necator</taxon>
    </lineage>
</organism>
<accession>A0ABR1EF70</accession>
<sequence>MEVTLPHRFANECEKVIYPASCCLIRPKKNSSQTKKEALALIFAVQKFHRFIHGRHFTLRTDHKPLLAILGSKKRSSGLQCQPSSAMGHDTAQLQFHYRVYQHKEFRPSGRSFTPRLVTIIDTGGQRDRLNRC</sequence>
<proteinExistence type="predicted"/>
<dbReference type="PANTHER" id="PTHR37984:SF5">
    <property type="entry name" value="PROTEIN NYNRIN-LIKE"/>
    <property type="match status" value="1"/>
</dbReference>
<reference evidence="8 9" key="1">
    <citation type="submission" date="2023-08" db="EMBL/GenBank/DDBJ databases">
        <title>A Necator americanus chromosomal reference genome.</title>
        <authorList>
            <person name="Ilik V."/>
            <person name="Petrzelkova K.J."/>
            <person name="Pardy F."/>
            <person name="Fuh T."/>
            <person name="Niatou-Singa F.S."/>
            <person name="Gouil Q."/>
            <person name="Baker L."/>
            <person name="Ritchie M.E."/>
            <person name="Jex A.R."/>
            <person name="Gazzola D."/>
            <person name="Li H."/>
            <person name="Toshio Fujiwara R."/>
            <person name="Zhan B."/>
            <person name="Aroian R.V."/>
            <person name="Pafco B."/>
            <person name="Schwarz E.M."/>
        </authorList>
    </citation>
    <scope>NUCLEOTIDE SEQUENCE [LARGE SCALE GENOMIC DNA]</scope>
    <source>
        <strain evidence="8 9">Aroian</strain>
        <tissue evidence="8">Whole animal</tissue>
    </source>
</reference>
<dbReference type="SUPFAM" id="SSF56672">
    <property type="entry name" value="DNA/RNA polymerases"/>
    <property type="match status" value="1"/>
</dbReference>
<dbReference type="InterPro" id="IPR050951">
    <property type="entry name" value="Retrovirus_Pol_polyprotein"/>
</dbReference>
<evidence type="ECO:0000256" key="2">
    <source>
        <dbReference type="ARBA" id="ARBA00022695"/>
    </source>
</evidence>
<feature type="domain" description="Reverse transcriptase RNase H-like" evidence="7">
    <location>
        <begin position="10"/>
        <end position="77"/>
    </location>
</feature>
<dbReference type="EMBL" id="JAVFWL010000006">
    <property type="protein sequence ID" value="KAK6761339.1"/>
    <property type="molecule type" value="Genomic_DNA"/>
</dbReference>
<evidence type="ECO:0000313" key="8">
    <source>
        <dbReference type="EMBL" id="KAK6761339.1"/>
    </source>
</evidence>
<evidence type="ECO:0000256" key="3">
    <source>
        <dbReference type="ARBA" id="ARBA00022722"/>
    </source>
</evidence>
<keyword evidence="1" id="KW-0808">Transferase</keyword>